<dbReference type="OMA" id="WILNTRI"/>
<dbReference type="EMBL" id="DF237006">
    <property type="protein sequence ID" value="GAQ80570.1"/>
    <property type="molecule type" value="Genomic_DNA"/>
</dbReference>
<feature type="compositionally biased region" description="Gly residues" evidence="8">
    <location>
        <begin position="352"/>
        <end position="361"/>
    </location>
</feature>
<keyword evidence="5" id="KW-0677">Repeat</keyword>
<dbReference type="AlphaFoldDB" id="A0A0U9HJC9"/>
<reference evidence="10 11" key="1">
    <citation type="journal article" date="2014" name="Nat. Commun.">
        <title>Klebsormidium flaccidum genome reveals primary factors for plant terrestrial adaptation.</title>
        <authorList>
            <person name="Hori K."/>
            <person name="Maruyama F."/>
            <person name="Fujisawa T."/>
            <person name="Togashi T."/>
            <person name="Yamamoto N."/>
            <person name="Seo M."/>
            <person name="Sato S."/>
            <person name="Yamada T."/>
            <person name="Mori H."/>
            <person name="Tajima N."/>
            <person name="Moriyama T."/>
            <person name="Ikeuchi M."/>
            <person name="Watanabe M."/>
            <person name="Wada H."/>
            <person name="Kobayashi K."/>
            <person name="Saito M."/>
            <person name="Masuda T."/>
            <person name="Sasaki-Sekimoto Y."/>
            <person name="Mashiguchi K."/>
            <person name="Awai K."/>
            <person name="Shimojima M."/>
            <person name="Masuda S."/>
            <person name="Iwai M."/>
            <person name="Nobusawa T."/>
            <person name="Narise T."/>
            <person name="Kondo S."/>
            <person name="Saito H."/>
            <person name="Sato R."/>
            <person name="Murakawa M."/>
            <person name="Ihara Y."/>
            <person name="Oshima-Yamada Y."/>
            <person name="Ohtaka K."/>
            <person name="Satoh M."/>
            <person name="Sonobe K."/>
            <person name="Ishii M."/>
            <person name="Ohtani R."/>
            <person name="Kanamori-Sato M."/>
            <person name="Honoki R."/>
            <person name="Miyazaki D."/>
            <person name="Mochizuki H."/>
            <person name="Umetsu J."/>
            <person name="Higashi K."/>
            <person name="Shibata D."/>
            <person name="Kamiya Y."/>
            <person name="Sato N."/>
            <person name="Nakamura Y."/>
            <person name="Tabata S."/>
            <person name="Ida S."/>
            <person name="Kurokawa K."/>
            <person name="Ohta H."/>
        </authorList>
    </citation>
    <scope>NUCLEOTIDE SEQUENCE [LARGE SCALE GENOMIC DNA]</scope>
    <source>
        <strain evidence="10 11">NIES-2285</strain>
    </source>
</reference>
<dbReference type="PANTHER" id="PTHR45176">
    <property type="entry name" value="TRANSDUCIN FAMILY PROTEIN / WD-40 REPEAT FAMILY PROTEIN-RELATED"/>
    <property type="match status" value="1"/>
</dbReference>
<dbReference type="InterPro" id="IPR036322">
    <property type="entry name" value="WD40_repeat_dom_sf"/>
</dbReference>
<evidence type="ECO:0000256" key="8">
    <source>
        <dbReference type="SAM" id="MobiDB-lite"/>
    </source>
</evidence>
<comment type="subcellular location">
    <subcellularLocation>
        <location evidence="1">Nucleus</location>
        <location evidence="1">Nucleolus</location>
    </subcellularLocation>
</comment>
<evidence type="ECO:0000256" key="5">
    <source>
        <dbReference type="ARBA" id="ARBA00022737"/>
    </source>
</evidence>
<dbReference type="InterPro" id="IPR011047">
    <property type="entry name" value="Quinoprotein_ADH-like_sf"/>
</dbReference>
<feature type="repeat" description="WD" evidence="7">
    <location>
        <begin position="584"/>
        <end position="615"/>
    </location>
</feature>
<feature type="repeat" description="WD" evidence="7">
    <location>
        <begin position="271"/>
        <end position="302"/>
    </location>
</feature>
<dbReference type="InterPro" id="IPR001680">
    <property type="entry name" value="WD40_rpt"/>
</dbReference>
<dbReference type="SMART" id="SM00320">
    <property type="entry name" value="WD40"/>
    <property type="match status" value="6"/>
</dbReference>
<gene>
    <name evidence="10" type="ORF">KFL_000570170</name>
</gene>
<proteinExistence type="predicted"/>
<feature type="region of interest" description="Disordered" evidence="8">
    <location>
        <begin position="342"/>
        <end position="361"/>
    </location>
</feature>
<dbReference type="PANTHER" id="PTHR45176:SF1">
    <property type="entry name" value="TRANSDUCIN FAMILY PROTEIN _ WD-40 REPEAT FAMILY PROTEIN-RELATED"/>
    <property type="match status" value="1"/>
</dbReference>
<dbReference type="PROSITE" id="PS50082">
    <property type="entry name" value="WD_REPEATS_2"/>
    <property type="match status" value="3"/>
</dbReference>
<dbReference type="SUPFAM" id="SSF50978">
    <property type="entry name" value="WD40 repeat-like"/>
    <property type="match status" value="2"/>
</dbReference>
<evidence type="ECO:0000313" key="11">
    <source>
        <dbReference type="Proteomes" id="UP000054558"/>
    </source>
</evidence>
<evidence type="ECO:0000256" key="1">
    <source>
        <dbReference type="ARBA" id="ARBA00004604"/>
    </source>
</evidence>
<dbReference type="Pfam" id="PF00400">
    <property type="entry name" value="WD40"/>
    <property type="match status" value="1"/>
</dbReference>
<evidence type="ECO:0000256" key="7">
    <source>
        <dbReference type="PROSITE-ProRule" id="PRU00221"/>
    </source>
</evidence>
<feature type="domain" description="WD repeat-containing protein 75 second beta-propeller" evidence="9">
    <location>
        <begin position="483"/>
        <end position="750"/>
    </location>
</feature>
<protein>
    <submittedName>
        <fullName evidence="10">WD40 repeat protein</fullName>
    </submittedName>
</protein>
<evidence type="ECO:0000256" key="3">
    <source>
        <dbReference type="ARBA" id="ARBA00022552"/>
    </source>
</evidence>
<dbReference type="STRING" id="105231.A0A0U9HJC9"/>
<dbReference type="Gene3D" id="2.130.10.10">
    <property type="entry name" value="YVTN repeat-like/Quinoprotein amine dehydrogenase"/>
    <property type="match status" value="3"/>
</dbReference>
<dbReference type="InterPro" id="IPR015943">
    <property type="entry name" value="WD40/YVTN_repeat-like_dom_sf"/>
</dbReference>
<keyword evidence="11" id="KW-1185">Reference proteome</keyword>
<feature type="compositionally biased region" description="Basic residues" evidence="8">
    <location>
        <begin position="152"/>
        <end position="164"/>
    </location>
</feature>
<feature type="region of interest" description="Disordered" evidence="8">
    <location>
        <begin position="140"/>
        <end position="214"/>
    </location>
</feature>
<dbReference type="Proteomes" id="UP000054558">
    <property type="component" value="Unassembled WGS sequence"/>
</dbReference>
<feature type="repeat" description="WD" evidence="7">
    <location>
        <begin position="378"/>
        <end position="414"/>
    </location>
</feature>
<accession>A0A0U9HJC9</accession>
<dbReference type="OrthoDB" id="4096at2759"/>
<feature type="compositionally biased region" description="Basic and acidic residues" evidence="8">
    <location>
        <begin position="169"/>
        <end position="179"/>
    </location>
</feature>
<evidence type="ECO:0000256" key="6">
    <source>
        <dbReference type="ARBA" id="ARBA00023242"/>
    </source>
</evidence>
<name>A0A0U9HJC9_KLENI</name>
<keyword evidence="3" id="KW-0698">rRNA processing</keyword>
<organism evidence="10 11">
    <name type="scientific">Klebsormidium nitens</name>
    <name type="common">Green alga</name>
    <name type="synonym">Ulothrix nitens</name>
    <dbReference type="NCBI Taxonomy" id="105231"/>
    <lineage>
        <taxon>Eukaryota</taxon>
        <taxon>Viridiplantae</taxon>
        <taxon>Streptophyta</taxon>
        <taxon>Klebsormidiophyceae</taxon>
        <taxon>Klebsormidiales</taxon>
        <taxon>Klebsormidiaceae</taxon>
        <taxon>Klebsormidium</taxon>
    </lineage>
</organism>
<evidence type="ECO:0000259" key="9">
    <source>
        <dbReference type="Pfam" id="PF23769"/>
    </source>
</evidence>
<evidence type="ECO:0000256" key="4">
    <source>
        <dbReference type="ARBA" id="ARBA00022574"/>
    </source>
</evidence>
<keyword evidence="6" id="KW-0539">Nucleus</keyword>
<dbReference type="Pfam" id="PF23869">
    <property type="entry name" value="Beta-prop_WDR75_1st"/>
    <property type="match status" value="1"/>
</dbReference>
<sequence>MAMATGGGRLVSHPPVPSPDGKRCLICSGTTIRVHSVATGEQLLILQGHSAAVTAIVIEGFKLGGNLVEGGQGAGELSQAWSASLDGTIRQWDYVRGSMLRTVTVGYPIKSMVVPGLGDRRGLAAYGRNAYLSVWWKHGQEPPQARGPSVKLQKKPKVKKKGKKTGAPESKDDSNREGMGDGSHISVPEHRDAEGNPVEPEDGKPVVSGSDGRRSGRVLQFDLAKGEIVLPFLARTNEPHHLVDSLRGGLVGTYDQHTVLVWRTADNKEVRLHHTKPIRNIAFHPSETMVAAGDASGRILAWYDVGALRDASDQDQAASTSAPDKALHRRILREGRAGFEGRTSGQLIGSPRAGGAGNTRFGKGGVRLGDDASALSTWHWHANAVGALVFSEDGAYVLSGGEEAVLVLWQVETGVKQFLPRMGAPIRYIAGMPDPTLFAVSCQDNAIRFVNTASMKVVQTIQGIKPAPATPKKTPFVSFSPIVEPAEGRLVLPSPNATLQVYDVFRDRQAAELQVAPRNFTAPPKQGQELPAVVVSHATFSADASVLVTIDAMEPEENIGSGLCLKFWEKEASTSGYRLNTRVDEPHTAAVTSLVFHPSARMAVTTSLDGDFKVWVPGPNSSARSAAEPSVSWRCRSVGSYRSEPLRCAAFTWDGSLLAVGAGETLTLWNTVSGGLMCALPPGLSPDQSIIRVESAHGSHFLVLTARGKGARPMLVAWNLLTMSVWWAYHLQVKELAMDPRSSRFAVLILDPEERPKAAPVGRKKAGGKGRPRERAGYVVAFEAHSPTPLVAWRLQKAGGASLVFLPPAPGSGKSRDSQLLIATRDRELRQPRVRLDTKQSMGSCRQQNSPHKVEKPQRAWACGPGASSSVDRRTCYLRSQESCQHLWRRCCSKDKIFDRSLFPDCFGRVFVITGYFLEPSSRAQQTFF</sequence>
<dbReference type="PROSITE" id="PS50294">
    <property type="entry name" value="WD_REPEATS_REGION"/>
    <property type="match status" value="2"/>
</dbReference>
<dbReference type="SUPFAM" id="SSF50998">
    <property type="entry name" value="Quinoprotein alcohol dehydrogenase-like"/>
    <property type="match status" value="1"/>
</dbReference>
<dbReference type="Pfam" id="PF23769">
    <property type="entry name" value="Beta-prop_WDR75_2nd"/>
    <property type="match status" value="1"/>
</dbReference>
<keyword evidence="2" id="KW-0690">Ribosome biogenesis</keyword>
<keyword evidence="4 7" id="KW-0853">WD repeat</keyword>
<evidence type="ECO:0000313" key="10">
    <source>
        <dbReference type="EMBL" id="GAQ80570.1"/>
    </source>
</evidence>
<evidence type="ECO:0000256" key="2">
    <source>
        <dbReference type="ARBA" id="ARBA00022517"/>
    </source>
</evidence>
<dbReference type="InterPro" id="IPR057644">
    <property type="entry name" value="Beta-prop_WDR75_2nd"/>
</dbReference>